<reference evidence="1 2" key="1">
    <citation type="submission" date="2014-04" db="EMBL/GenBank/DDBJ databases">
        <title>Evolutionary Origins and Diversification of the Mycorrhizal Mutualists.</title>
        <authorList>
            <consortium name="DOE Joint Genome Institute"/>
            <consortium name="Mycorrhizal Genomics Consortium"/>
            <person name="Kohler A."/>
            <person name="Kuo A."/>
            <person name="Nagy L.G."/>
            <person name="Floudas D."/>
            <person name="Copeland A."/>
            <person name="Barry K.W."/>
            <person name="Cichocki N."/>
            <person name="Veneault-Fourrey C."/>
            <person name="LaButti K."/>
            <person name="Lindquist E.A."/>
            <person name="Lipzen A."/>
            <person name="Lundell T."/>
            <person name="Morin E."/>
            <person name="Murat C."/>
            <person name="Riley R."/>
            <person name="Ohm R."/>
            <person name="Sun H."/>
            <person name="Tunlid A."/>
            <person name="Henrissat B."/>
            <person name="Grigoriev I.V."/>
            <person name="Hibbett D.S."/>
            <person name="Martin F."/>
        </authorList>
    </citation>
    <scope>NUCLEOTIDE SEQUENCE [LARGE SCALE GENOMIC DNA]</scope>
    <source>
        <strain evidence="1 2">Koide BX008</strain>
    </source>
</reference>
<name>A0A0C2WHC7_AMAMK</name>
<organism evidence="1 2">
    <name type="scientific">Amanita muscaria (strain Koide BX008)</name>
    <dbReference type="NCBI Taxonomy" id="946122"/>
    <lineage>
        <taxon>Eukaryota</taxon>
        <taxon>Fungi</taxon>
        <taxon>Dikarya</taxon>
        <taxon>Basidiomycota</taxon>
        <taxon>Agaricomycotina</taxon>
        <taxon>Agaricomycetes</taxon>
        <taxon>Agaricomycetidae</taxon>
        <taxon>Agaricales</taxon>
        <taxon>Pluteineae</taxon>
        <taxon>Amanitaceae</taxon>
        <taxon>Amanita</taxon>
    </lineage>
</organism>
<protein>
    <submittedName>
        <fullName evidence="1">Uncharacterized protein</fullName>
    </submittedName>
</protein>
<sequence>MKTKAQHQAEYLKYAKDLFEYAIALDSDDDDIPLDDEDSAFSNNDLSEILELSALQWTQIALSMSGDGSRGPYNQFPKSADFFAISLQAPERYFRRMFRIGRGMFDHLVYSLAPNPIFHSPRHQRKGATISNGLQDIVPQYKRSY</sequence>
<dbReference type="AlphaFoldDB" id="A0A0C2WHC7"/>
<evidence type="ECO:0000313" key="2">
    <source>
        <dbReference type="Proteomes" id="UP000054549"/>
    </source>
</evidence>
<dbReference type="EMBL" id="KN818509">
    <property type="protein sequence ID" value="KIL55493.1"/>
    <property type="molecule type" value="Genomic_DNA"/>
</dbReference>
<dbReference type="InParanoid" id="A0A0C2WHC7"/>
<evidence type="ECO:0000313" key="1">
    <source>
        <dbReference type="EMBL" id="KIL55493.1"/>
    </source>
</evidence>
<gene>
    <name evidence="1" type="ORF">M378DRAFT_28554</name>
</gene>
<proteinExistence type="predicted"/>
<accession>A0A0C2WHC7</accession>
<dbReference type="OrthoDB" id="3233403at2759"/>
<dbReference type="Proteomes" id="UP000054549">
    <property type="component" value="Unassembled WGS sequence"/>
</dbReference>
<keyword evidence="2" id="KW-1185">Reference proteome</keyword>
<dbReference type="HOGENOM" id="CLU_1786404_0_0_1"/>